<name>A0A8T1TR99_9STRA</name>
<dbReference type="PANTHER" id="PTHR11695">
    <property type="entry name" value="ALCOHOL DEHYDROGENASE RELATED"/>
    <property type="match status" value="1"/>
</dbReference>
<dbReference type="AlphaFoldDB" id="A0A8T1TR99"/>
<dbReference type="InterPro" id="IPR050700">
    <property type="entry name" value="YIM1/Zinc_Alcohol_DH_Fams"/>
</dbReference>
<dbReference type="Proteomes" id="UP000688947">
    <property type="component" value="Unassembled WGS sequence"/>
</dbReference>
<dbReference type="OrthoDB" id="201656at2759"/>
<dbReference type="EMBL" id="JAENGZ010002246">
    <property type="protein sequence ID" value="KAG6944391.1"/>
    <property type="molecule type" value="Genomic_DNA"/>
</dbReference>
<accession>A0A8T1TR99</accession>
<dbReference type="PANTHER" id="PTHR11695:SF294">
    <property type="entry name" value="RETICULON-4-INTERACTING PROTEIN 1, MITOCHONDRIAL"/>
    <property type="match status" value="1"/>
</dbReference>
<reference evidence="1" key="1">
    <citation type="submission" date="2021-01" db="EMBL/GenBank/DDBJ databases">
        <title>Phytophthora aleatoria, a newly-described species from Pinus radiata is distinct from Phytophthora cactorum isolates based on comparative genomics.</title>
        <authorList>
            <person name="Mcdougal R."/>
            <person name="Panda P."/>
            <person name="Williams N."/>
            <person name="Studholme D.J."/>
        </authorList>
    </citation>
    <scope>NUCLEOTIDE SEQUENCE</scope>
    <source>
        <strain evidence="1">NZFS 3830</strain>
    </source>
</reference>
<evidence type="ECO:0000313" key="2">
    <source>
        <dbReference type="Proteomes" id="UP000688947"/>
    </source>
</evidence>
<evidence type="ECO:0000313" key="1">
    <source>
        <dbReference type="EMBL" id="KAG6944391.1"/>
    </source>
</evidence>
<comment type="caution">
    <text evidence="1">The sequence shown here is derived from an EMBL/GenBank/DDBJ whole genome shotgun (WGS) entry which is preliminary data.</text>
</comment>
<proteinExistence type="predicted"/>
<dbReference type="VEuPathDB" id="FungiDB:PC110_g20950"/>
<evidence type="ECO:0008006" key="3">
    <source>
        <dbReference type="Google" id="ProtNLM"/>
    </source>
</evidence>
<gene>
    <name evidence="1" type="ORF">JG687_00017899</name>
</gene>
<protein>
    <recommendedName>
        <fullName evidence="3">NAD(P)-binding domain</fullName>
    </recommendedName>
</protein>
<sequence length="146" mass="15619">MAGSFHVIRLYPYGKLQNGQRVLILGGSRGTGLFGIHIAKALGAKVITTCSARNAELVKSLGADQVTVLKEKTGIFATIGVIDKPIESPIDATLHQIFSAPCTGYLQAGKVNSIDSVHPLENVMEAFKVKMSCRARGKIIIEIAKE</sequence>
<organism evidence="1 2">
    <name type="scientific">Phytophthora cactorum</name>
    <dbReference type="NCBI Taxonomy" id="29920"/>
    <lineage>
        <taxon>Eukaryota</taxon>
        <taxon>Sar</taxon>
        <taxon>Stramenopiles</taxon>
        <taxon>Oomycota</taxon>
        <taxon>Peronosporomycetes</taxon>
        <taxon>Peronosporales</taxon>
        <taxon>Peronosporaceae</taxon>
        <taxon>Phytophthora</taxon>
    </lineage>
</organism>